<dbReference type="OrthoDB" id="433512at2759"/>
<reference evidence="1 2" key="1">
    <citation type="journal article" date="2011" name="Genome Biol.">
        <title>Comparative genome sequence analysis underscores mycoparasitism as the ancestral life style of Trichoderma.</title>
        <authorList>
            <person name="Kubicek C.P."/>
            <person name="Herrera-Estrella A."/>
            <person name="Seidl-Seiboth V."/>
            <person name="Martinez D.A."/>
            <person name="Druzhinina I.S."/>
            <person name="Thon M."/>
            <person name="Zeilinger S."/>
            <person name="Casas-Flores S."/>
            <person name="Horwitz B.A."/>
            <person name="Mukherjee P.K."/>
            <person name="Mukherjee M."/>
            <person name="Kredics L."/>
            <person name="Alcaraz L.D."/>
            <person name="Aerts A."/>
            <person name="Antal Z."/>
            <person name="Atanasova L."/>
            <person name="Cervantes-Badillo M.G."/>
            <person name="Challacombe J."/>
            <person name="Chertkov O."/>
            <person name="McCluskey K."/>
            <person name="Coulpier F."/>
            <person name="Deshpande N."/>
            <person name="von Doehren H."/>
            <person name="Ebbole D.J."/>
            <person name="Esquivel-Naranjo E.U."/>
            <person name="Fekete E."/>
            <person name="Flipphi M."/>
            <person name="Glaser F."/>
            <person name="Gomez-Rodriguez E.Y."/>
            <person name="Gruber S."/>
            <person name="Han C."/>
            <person name="Henrissat B."/>
            <person name="Hermosa R."/>
            <person name="Hernandez-Onate M."/>
            <person name="Karaffa L."/>
            <person name="Kosti I."/>
            <person name="Le Crom S."/>
            <person name="Lindquist E."/>
            <person name="Lucas S."/>
            <person name="Luebeck M."/>
            <person name="Luebeck P.S."/>
            <person name="Margeot A."/>
            <person name="Metz B."/>
            <person name="Misra M."/>
            <person name="Nevalainen H."/>
            <person name="Omann M."/>
            <person name="Packer N."/>
            <person name="Perrone G."/>
            <person name="Uresti-Rivera E.E."/>
            <person name="Salamov A."/>
            <person name="Schmoll M."/>
            <person name="Seiboth B."/>
            <person name="Shapiro H."/>
            <person name="Sukno S."/>
            <person name="Tamayo-Ramos J.A."/>
            <person name="Tisch D."/>
            <person name="Wiest A."/>
            <person name="Wilkinson H.H."/>
            <person name="Zhang M."/>
            <person name="Coutinho P.M."/>
            <person name="Kenerley C.M."/>
            <person name="Monte E."/>
            <person name="Baker S.E."/>
            <person name="Grigoriev I.V."/>
        </authorList>
    </citation>
    <scope>NUCLEOTIDE SEQUENCE [LARGE SCALE GENOMIC DNA]</scope>
    <source>
        <strain evidence="2">ATCC 20476 / IMI 206040</strain>
    </source>
</reference>
<sequence length="56" mass="6686">MRFHIRLSKQEIADFRASQKIIQALDSSPNDHAKTLFYPHRLRARHLSIHWPGYMV</sequence>
<name>G9P6I4_HYPAI</name>
<proteinExistence type="predicted"/>
<keyword evidence="2" id="KW-1185">Reference proteome</keyword>
<protein>
    <submittedName>
        <fullName evidence="1">Uncharacterized protein</fullName>
    </submittedName>
</protein>
<dbReference type="EMBL" id="ABDG02000027">
    <property type="protein sequence ID" value="EHK40628.1"/>
    <property type="molecule type" value="Genomic_DNA"/>
</dbReference>
<organism evidence="1 2">
    <name type="scientific">Hypocrea atroviridis (strain ATCC 20476 / IMI 206040)</name>
    <name type="common">Trichoderma atroviride</name>
    <dbReference type="NCBI Taxonomy" id="452589"/>
    <lineage>
        <taxon>Eukaryota</taxon>
        <taxon>Fungi</taxon>
        <taxon>Dikarya</taxon>
        <taxon>Ascomycota</taxon>
        <taxon>Pezizomycotina</taxon>
        <taxon>Sordariomycetes</taxon>
        <taxon>Hypocreomycetidae</taxon>
        <taxon>Hypocreales</taxon>
        <taxon>Hypocreaceae</taxon>
        <taxon>Trichoderma</taxon>
    </lineage>
</organism>
<evidence type="ECO:0000313" key="2">
    <source>
        <dbReference type="Proteomes" id="UP000005426"/>
    </source>
</evidence>
<evidence type="ECO:0000313" key="1">
    <source>
        <dbReference type="EMBL" id="EHK40628.1"/>
    </source>
</evidence>
<gene>
    <name evidence="1" type="ORF">TRIATDRAFT_258766</name>
</gene>
<accession>G9P6I4</accession>
<dbReference type="HOGENOM" id="CLU_3014447_0_0_1"/>
<dbReference type="AlphaFoldDB" id="G9P6I4"/>
<comment type="caution">
    <text evidence="1">The sequence shown here is derived from an EMBL/GenBank/DDBJ whole genome shotgun (WGS) entry which is preliminary data.</text>
</comment>
<dbReference type="Proteomes" id="UP000005426">
    <property type="component" value="Unassembled WGS sequence"/>
</dbReference>